<evidence type="ECO:0000256" key="2">
    <source>
        <dbReference type="PROSITE-ProRule" id="PRU00169"/>
    </source>
</evidence>
<keyword evidence="5" id="KW-1185">Reference proteome</keyword>
<feature type="domain" description="Response regulatory" evidence="3">
    <location>
        <begin position="16"/>
        <end position="130"/>
    </location>
</feature>
<dbReference type="SMART" id="SM00448">
    <property type="entry name" value="REC"/>
    <property type="match status" value="1"/>
</dbReference>
<evidence type="ECO:0000313" key="4">
    <source>
        <dbReference type="EMBL" id="RVQ67094.1"/>
    </source>
</evidence>
<proteinExistence type="predicted"/>
<comment type="caution">
    <text evidence="4">The sequence shown here is derived from an EMBL/GenBank/DDBJ whole genome shotgun (WGS) entry which is preliminary data.</text>
</comment>
<dbReference type="GO" id="GO:0000160">
    <property type="term" value="P:phosphorelay signal transduction system"/>
    <property type="evidence" value="ECO:0007669"/>
    <property type="project" value="InterPro"/>
</dbReference>
<dbReference type="OrthoDB" id="7432514at2"/>
<dbReference type="PANTHER" id="PTHR44591">
    <property type="entry name" value="STRESS RESPONSE REGULATOR PROTEIN 1"/>
    <property type="match status" value="1"/>
</dbReference>
<evidence type="ECO:0000259" key="3">
    <source>
        <dbReference type="PROSITE" id="PS50110"/>
    </source>
</evidence>
<dbReference type="Proteomes" id="UP000283003">
    <property type="component" value="Unassembled WGS sequence"/>
</dbReference>
<dbReference type="InterPro" id="IPR011006">
    <property type="entry name" value="CheY-like_superfamily"/>
</dbReference>
<protein>
    <submittedName>
        <fullName evidence="4">Response regulator</fullName>
    </submittedName>
</protein>
<accession>A0A437GXH9</accession>
<dbReference type="PANTHER" id="PTHR44591:SF3">
    <property type="entry name" value="RESPONSE REGULATORY DOMAIN-CONTAINING PROTEIN"/>
    <property type="match status" value="1"/>
</dbReference>
<reference evidence="4 5" key="1">
    <citation type="submission" date="2018-12" db="EMBL/GenBank/DDBJ databases">
        <title>Croceicoccus ponticola sp. nov., a lipolytic bacterium isolated from seawater.</title>
        <authorList>
            <person name="Yoon J.-H."/>
        </authorList>
    </citation>
    <scope>NUCLEOTIDE SEQUENCE [LARGE SCALE GENOMIC DNA]</scope>
    <source>
        <strain evidence="4 5">GM-16</strain>
    </source>
</reference>
<dbReference type="AlphaFoldDB" id="A0A437GXH9"/>
<dbReference type="Gene3D" id="3.40.50.2300">
    <property type="match status" value="1"/>
</dbReference>
<dbReference type="EMBL" id="RXOL01000003">
    <property type="protein sequence ID" value="RVQ67094.1"/>
    <property type="molecule type" value="Genomic_DNA"/>
</dbReference>
<dbReference type="InterPro" id="IPR001789">
    <property type="entry name" value="Sig_transdc_resp-reg_receiver"/>
</dbReference>
<dbReference type="InterPro" id="IPR050595">
    <property type="entry name" value="Bact_response_regulator"/>
</dbReference>
<name>A0A437GXH9_9SPHN</name>
<keyword evidence="1 2" id="KW-0597">Phosphoprotein</keyword>
<gene>
    <name evidence="4" type="ORF">EKN06_09210</name>
</gene>
<evidence type="ECO:0000256" key="1">
    <source>
        <dbReference type="ARBA" id="ARBA00022553"/>
    </source>
</evidence>
<dbReference type="CDD" id="cd00156">
    <property type="entry name" value="REC"/>
    <property type="match status" value="1"/>
</dbReference>
<dbReference type="RefSeq" id="WP_127612605.1">
    <property type="nucleotide sequence ID" value="NZ_RXOL01000003.1"/>
</dbReference>
<evidence type="ECO:0000313" key="5">
    <source>
        <dbReference type="Proteomes" id="UP000283003"/>
    </source>
</evidence>
<sequence length="145" mass="15151">MSTNPSPQETDHRIGTALVVEDDPILALSIEDILLGAGSPKVTVCASTRQALAALEKEKPDVLVLDVHLVDRDDGWAVAELVTQLGPQPPRIVFSTGNPGAIPPAIASLGTVLTKPYAPEALIEAVSGTRRTGLFARIKGAISPD</sequence>
<dbReference type="Pfam" id="PF00072">
    <property type="entry name" value="Response_reg"/>
    <property type="match status" value="1"/>
</dbReference>
<organism evidence="4 5">
    <name type="scientific">Croceicoccus ponticola</name>
    <dbReference type="NCBI Taxonomy" id="2217664"/>
    <lineage>
        <taxon>Bacteria</taxon>
        <taxon>Pseudomonadati</taxon>
        <taxon>Pseudomonadota</taxon>
        <taxon>Alphaproteobacteria</taxon>
        <taxon>Sphingomonadales</taxon>
        <taxon>Erythrobacteraceae</taxon>
        <taxon>Croceicoccus</taxon>
    </lineage>
</organism>
<dbReference type="SUPFAM" id="SSF52172">
    <property type="entry name" value="CheY-like"/>
    <property type="match status" value="1"/>
</dbReference>
<dbReference type="PROSITE" id="PS50110">
    <property type="entry name" value="RESPONSE_REGULATORY"/>
    <property type="match status" value="1"/>
</dbReference>
<feature type="modified residue" description="4-aspartylphosphate" evidence="2">
    <location>
        <position position="66"/>
    </location>
</feature>